<dbReference type="AlphaFoldDB" id="A0AAV4CNP2"/>
<proteinExistence type="predicted"/>
<keyword evidence="2" id="KW-1185">Reference proteome</keyword>
<gene>
    <name evidence="1" type="ORF">PoB_005997500</name>
</gene>
<accession>A0AAV4CNP2</accession>
<name>A0AAV4CNP2_9GAST</name>
<comment type="caution">
    <text evidence="1">The sequence shown here is derived from an EMBL/GenBank/DDBJ whole genome shotgun (WGS) entry which is preliminary data.</text>
</comment>
<reference evidence="1 2" key="1">
    <citation type="journal article" date="2021" name="Elife">
        <title>Chloroplast acquisition without the gene transfer in kleptoplastic sea slugs, Plakobranchus ocellatus.</title>
        <authorList>
            <person name="Maeda T."/>
            <person name="Takahashi S."/>
            <person name="Yoshida T."/>
            <person name="Shimamura S."/>
            <person name="Takaki Y."/>
            <person name="Nagai Y."/>
            <person name="Toyoda A."/>
            <person name="Suzuki Y."/>
            <person name="Arimoto A."/>
            <person name="Ishii H."/>
            <person name="Satoh N."/>
            <person name="Nishiyama T."/>
            <person name="Hasebe M."/>
            <person name="Maruyama T."/>
            <person name="Minagawa J."/>
            <person name="Obokata J."/>
            <person name="Shigenobu S."/>
        </authorList>
    </citation>
    <scope>NUCLEOTIDE SEQUENCE [LARGE SCALE GENOMIC DNA]</scope>
</reference>
<sequence length="100" mass="11163">MFVALTPHRCDSLCQCFVIPEAKPRDLKSAEDYAWEASRGFYSQHVNAAVTERRKINNESEPEQGELPPSDPCPAVSHILLYSVADSRSFLPCQRLGPGE</sequence>
<dbReference type="Proteomes" id="UP000735302">
    <property type="component" value="Unassembled WGS sequence"/>
</dbReference>
<protein>
    <submittedName>
        <fullName evidence="1">Uncharacterized protein</fullName>
    </submittedName>
</protein>
<evidence type="ECO:0000313" key="1">
    <source>
        <dbReference type="EMBL" id="GFO33470.1"/>
    </source>
</evidence>
<dbReference type="EMBL" id="BLXT01006771">
    <property type="protein sequence ID" value="GFO33470.1"/>
    <property type="molecule type" value="Genomic_DNA"/>
</dbReference>
<evidence type="ECO:0000313" key="2">
    <source>
        <dbReference type="Proteomes" id="UP000735302"/>
    </source>
</evidence>
<organism evidence="1 2">
    <name type="scientific">Plakobranchus ocellatus</name>
    <dbReference type="NCBI Taxonomy" id="259542"/>
    <lineage>
        <taxon>Eukaryota</taxon>
        <taxon>Metazoa</taxon>
        <taxon>Spiralia</taxon>
        <taxon>Lophotrochozoa</taxon>
        <taxon>Mollusca</taxon>
        <taxon>Gastropoda</taxon>
        <taxon>Heterobranchia</taxon>
        <taxon>Euthyneura</taxon>
        <taxon>Panpulmonata</taxon>
        <taxon>Sacoglossa</taxon>
        <taxon>Placobranchoidea</taxon>
        <taxon>Plakobranchidae</taxon>
        <taxon>Plakobranchus</taxon>
    </lineage>
</organism>